<dbReference type="Proteomes" id="UP000230750">
    <property type="component" value="Unassembled WGS sequence"/>
</dbReference>
<dbReference type="OrthoDB" id="1662883at2759"/>
<keyword evidence="3" id="KW-0547">Nucleotide-binding</keyword>
<dbReference type="AlphaFoldDB" id="A0A2G8K9U2"/>
<dbReference type="Gene3D" id="1.10.287.600">
    <property type="entry name" value="Helix hairpin bin"/>
    <property type="match status" value="1"/>
</dbReference>
<dbReference type="InterPro" id="IPR023123">
    <property type="entry name" value="Tubulin_C"/>
</dbReference>
<gene>
    <name evidence="6" type="ORF">BSL78_18407</name>
</gene>
<dbReference type="InterPro" id="IPR008280">
    <property type="entry name" value="Tub_FtsZ_C"/>
</dbReference>
<sequence>MAICHESSELSQELSSRFDGSLNVDLNEICTNLVPFPRLHYLVTSQTPLYALSDLRIPSRRLDQMFSDAFSRENQLIKADPKNSLYIACGLICRGQVEISDIRRNIDRLRPSLKFIHWNTDGWKTGLCSVAPVGHPYSLLTLANNTCLCHNFGELKDRFVKLFRRKAHIHHYTSVEGMDTELFTQSLESLQSLIEEYQQLDVKQAESTPRLQIPC</sequence>
<proteinExistence type="inferred from homology"/>
<dbReference type="InterPro" id="IPR018316">
    <property type="entry name" value="Tubulin/FtsZ_2-layer-sand-dom"/>
</dbReference>
<dbReference type="SMART" id="SM00865">
    <property type="entry name" value="Tubulin_C"/>
    <property type="match status" value="1"/>
</dbReference>
<dbReference type="GO" id="GO:0007017">
    <property type="term" value="P:microtubule-based process"/>
    <property type="evidence" value="ECO:0007669"/>
    <property type="project" value="InterPro"/>
</dbReference>
<dbReference type="InterPro" id="IPR004057">
    <property type="entry name" value="Epsilon_tubulin"/>
</dbReference>
<dbReference type="InterPro" id="IPR036525">
    <property type="entry name" value="Tubulin/FtsZ_GTPase_sf"/>
</dbReference>
<evidence type="ECO:0000313" key="6">
    <source>
        <dbReference type="EMBL" id="PIK44735.1"/>
    </source>
</evidence>
<comment type="caution">
    <text evidence="6">The sequence shown here is derived from an EMBL/GenBank/DDBJ whole genome shotgun (WGS) entry which is preliminary data.</text>
</comment>
<keyword evidence="2" id="KW-0493">Microtubule</keyword>
<dbReference type="InterPro" id="IPR000217">
    <property type="entry name" value="Tubulin"/>
</dbReference>
<evidence type="ECO:0000256" key="3">
    <source>
        <dbReference type="ARBA" id="ARBA00022741"/>
    </source>
</evidence>
<evidence type="ECO:0000256" key="1">
    <source>
        <dbReference type="ARBA" id="ARBA00009636"/>
    </source>
</evidence>
<evidence type="ECO:0000256" key="2">
    <source>
        <dbReference type="ARBA" id="ARBA00022701"/>
    </source>
</evidence>
<dbReference type="Pfam" id="PF03953">
    <property type="entry name" value="Tubulin_C"/>
    <property type="match status" value="1"/>
</dbReference>
<dbReference type="GO" id="GO:0005874">
    <property type="term" value="C:microtubule"/>
    <property type="evidence" value="ECO:0007669"/>
    <property type="project" value="UniProtKB-KW"/>
</dbReference>
<dbReference type="GO" id="GO:0005525">
    <property type="term" value="F:GTP binding"/>
    <property type="evidence" value="ECO:0007669"/>
    <property type="project" value="UniProtKB-KW"/>
</dbReference>
<dbReference type="PANTHER" id="PTHR11588">
    <property type="entry name" value="TUBULIN"/>
    <property type="match status" value="1"/>
</dbReference>
<dbReference type="STRING" id="307972.A0A2G8K9U2"/>
<organism evidence="6 7">
    <name type="scientific">Stichopus japonicus</name>
    <name type="common">Sea cucumber</name>
    <dbReference type="NCBI Taxonomy" id="307972"/>
    <lineage>
        <taxon>Eukaryota</taxon>
        <taxon>Metazoa</taxon>
        <taxon>Echinodermata</taxon>
        <taxon>Eleutherozoa</taxon>
        <taxon>Echinozoa</taxon>
        <taxon>Holothuroidea</taxon>
        <taxon>Aspidochirotacea</taxon>
        <taxon>Aspidochirotida</taxon>
        <taxon>Stichopodidae</taxon>
        <taxon>Apostichopus</taxon>
    </lineage>
</organism>
<comment type="similarity">
    <text evidence="1">Belongs to the tubulin family.</text>
</comment>
<protein>
    <submittedName>
        <fullName evidence="6">Putative tubulin epsilon chain</fullName>
    </submittedName>
</protein>
<reference evidence="6 7" key="1">
    <citation type="journal article" date="2017" name="PLoS Biol.">
        <title>The sea cucumber genome provides insights into morphological evolution and visceral regeneration.</title>
        <authorList>
            <person name="Zhang X."/>
            <person name="Sun L."/>
            <person name="Yuan J."/>
            <person name="Sun Y."/>
            <person name="Gao Y."/>
            <person name="Zhang L."/>
            <person name="Li S."/>
            <person name="Dai H."/>
            <person name="Hamel J.F."/>
            <person name="Liu C."/>
            <person name="Yu Y."/>
            <person name="Liu S."/>
            <person name="Lin W."/>
            <person name="Guo K."/>
            <person name="Jin S."/>
            <person name="Xu P."/>
            <person name="Storey K.B."/>
            <person name="Huan P."/>
            <person name="Zhang T."/>
            <person name="Zhou Y."/>
            <person name="Zhang J."/>
            <person name="Lin C."/>
            <person name="Li X."/>
            <person name="Xing L."/>
            <person name="Huo D."/>
            <person name="Sun M."/>
            <person name="Wang L."/>
            <person name="Mercier A."/>
            <person name="Li F."/>
            <person name="Yang H."/>
            <person name="Xiang J."/>
        </authorList>
    </citation>
    <scope>NUCLEOTIDE SEQUENCE [LARGE SCALE GENOMIC DNA]</scope>
    <source>
        <strain evidence="6">Shaxun</strain>
        <tissue evidence="6">Muscle</tissue>
    </source>
</reference>
<name>A0A2G8K9U2_STIJA</name>
<accession>A0A2G8K9U2</accession>
<keyword evidence="7" id="KW-1185">Reference proteome</keyword>
<dbReference type="SUPFAM" id="SSF55307">
    <property type="entry name" value="Tubulin C-terminal domain-like"/>
    <property type="match status" value="1"/>
</dbReference>
<evidence type="ECO:0000256" key="4">
    <source>
        <dbReference type="ARBA" id="ARBA00023134"/>
    </source>
</evidence>
<feature type="domain" description="Tubulin/FtsZ 2-layer sandwich" evidence="5">
    <location>
        <begin position="22"/>
        <end position="157"/>
    </location>
</feature>
<evidence type="ECO:0000313" key="7">
    <source>
        <dbReference type="Proteomes" id="UP000230750"/>
    </source>
</evidence>
<dbReference type="FunFam" id="1.10.287.600:FF:000007">
    <property type="entry name" value="tubulin epsilon chain"/>
    <property type="match status" value="1"/>
</dbReference>
<dbReference type="PRINTS" id="PR01519">
    <property type="entry name" value="EPSLNTUBULIN"/>
</dbReference>
<dbReference type="EMBL" id="MRZV01000758">
    <property type="protein sequence ID" value="PIK44735.1"/>
    <property type="molecule type" value="Genomic_DNA"/>
</dbReference>
<keyword evidence="4" id="KW-0342">GTP-binding</keyword>
<evidence type="ECO:0000259" key="5">
    <source>
        <dbReference type="SMART" id="SM00865"/>
    </source>
</evidence>
<dbReference type="Gene3D" id="3.40.50.1440">
    <property type="entry name" value="Tubulin/FtsZ, GTPase domain"/>
    <property type="match status" value="1"/>
</dbReference>